<feature type="region of interest" description="Disordered" evidence="1">
    <location>
        <begin position="1197"/>
        <end position="1259"/>
    </location>
</feature>
<feature type="region of interest" description="Disordered" evidence="1">
    <location>
        <begin position="220"/>
        <end position="241"/>
    </location>
</feature>
<feature type="compositionally biased region" description="Basic and acidic residues" evidence="1">
    <location>
        <begin position="1161"/>
        <end position="1172"/>
    </location>
</feature>
<proteinExistence type="predicted"/>
<evidence type="ECO:0000313" key="3">
    <source>
        <dbReference type="Proteomes" id="UP001295740"/>
    </source>
</evidence>
<gene>
    <name evidence="2" type="ORF">KHLLAP_LOCUS643</name>
</gene>
<organism evidence="2 3">
    <name type="scientific">Anthostomella pinea</name>
    <dbReference type="NCBI Taxonomy" id="933095"/>
    <lineage>
        <taxon>Eukaryota</taxon>
        <taxon>Fungi</taxon>
        <taxon>Dikarya</taxon>
        <taxon>Ascomycota</taxon>
        <taxon>Pezizomycotina</taxon>
        <taxon>Sordariomycetes</taxon>
        <taxon>Xylariomycetidae</taxon>
        <taxon>Xylariales</taxon>
        <taxon>Xylariaceae</taxon>
        <taxon>Anthostomella</taxon>
    </lineage>
</organism>
<evidence type="ECO:0000256" key="1">
    <source>
        <dbReference type="SAM" id="MobiDB-lite"/>
    </source>
</evidence>
<feature type="region of interest" description="Disordered" evidence="1">
    <location>
        <begin position="353"/>
        <end position="386"/>
    </location>
</feature>
<evidence type="ECO:0000313" key="2">
    <source>
        <dbReference type="EMBL" id="CAJ2500175.1"/>
    </source>
</evidence>
<feature type="compositionally biased region" description="Low complexity" evidence="1">
    <location>
        <begin position="47"/>
        <end position="58"/>
    </location>
</feature>
<reference evidence="2" key="1">
    <citation type="submission" date="2023-10" db="EMBL/GenBank/DDBJ databases">
        <authorList>
            <person name="Hackl T."/>
        </authorList>
    </citation>
    <scope>NUCLEOTIDE SEQUENCE</scope>
</reference>
<name>A0AAI8YCY0_9PEZI</name>
<sequence>MADSWALDAQLQATDEDVQAELVDQYNQYSGSFDFEIKEDLLLPWPSSNDRSNSRSTSFQKQWSSIGRTSAASGATGSGNEDPSIRIPEIIAFLSSKDSMRNGDIWPHRIAEIEQYLENAEQRRQRGDYVFTDLNLVRALHDARVMVRVHHFYDKRRHDAFTPWTEETLQGQIRQERLLTYPMAFPPPTPSRAQSEFKRIENVPRPDDWRLPSSLSIVATLDPGTNQDANGRTLPPLKSRTGTKTVGIGVTCGPYSLAQPERIYFPGQVTDDDDDGAFDDEDIEGRRPGGVLDPAMAEVMMYCHSENWFFGSALRDAKKQSKISTATNLRFDMDNEHFERCIKGGLAETCANVPPYDNTIDPSGPGGPSGGPPGPPGGPQDPNFYPKRGWQRAALQQCLNMFTNHENRVINTMWRRPIFPYNEPIPLPKEIVYHPRVLHIDKVPMSERDPFPWVHWSNQYQLMTDYLATWQRRRYNKMNWEIFEASALPMNFRGPQNYRGIAVYDDYWLKIGEYLEQLLALLVRTWGVAPRPLLRAILRDIDAGRTDPVPAILDDNNYPNEDEETPQYRREKNRLRRRDIMRRPGIDFTTGTGPGAGPDEYYEAHEHENRYKLVDERDIGWLRYLCQPSRTLKASETCSWDNLQIIFDAKLQLYFADVYNSGGPDHLVNVWTDNDPGELVDDIRTTLDWIGPDVQEQIQIQREAFPIPTVVEALAYINGCGEDEVKDYSNNDPYLLHPNKSYQFSLAEAETFLIEMQKAGRCKFHPATETENSKVERPDYDLHPEDRVRWRYATDEDRKEQIQEFRDDITTYYHVQYPTQGLMGTMFVEDGGSQEEQYAKELAWMLDHVGVQFPGELACLEYEINPALRMQFITRHIKEEESWVIEDFDESYTEYERRSPMYEDLMSWQQLAKVEKTRLQWVKELRANQAAMRPPDWAKDLQIPWETNRTPERTCQFFRNLAYRMGRTLRHVDMIRERHLNKVRNTWKRPVLLDMSDDKKEPRPVATSATQLDKPDLVQEMVQIWEKPISVDDYGLAVDAWNEDIRTGRGEVNFMPPDIQEVIDKADPGYTVRSNNKDENPFTILREGIIGDLVRNRPMLYPGRHVGLLDQNGSNFKGVERPSLFAWATREQRRFQAKYTREHFFSMRRCPLHRQSPARKQTIETREDEIVRRNPTNADQEFGILTYRIPLGQEKPDIMQQTNSGPTNKNPFGQKPGQGYQSPPISPNKQQGKPQTQKPPPTTPKKLGKPSISALPDGVAGPLTKIQRADDKYVAGAAIFPAGETLLQQTMISRQLEQALYPQKTYLELGFKGNIKTVWKKITENAPPQIPLLPPIKRSEIPRSNPLKRKVPRSFMMDPKYTVEPVRTSSQSKKRSSHHGGSTQSSTQSQQLLPPPADQYDLTTFKWMIAIRDDFEGGTPAERTADLETAKNTFGGWFIVFHMTEPHAKIDGLLYALISSWKKMHPKQPCPTALELRALFNDPRMPTDNRQEFLDNNNLFSHLQITTLLVLWGESRNIVPRLCYFTNSHPAVLPVPQLTPDPSNPAVADADKTRLDIWVFSRRHWLHGIGKPVQHDAMRADNHDLNYHFGMPRPRSPPV</sequence>
<dbReference type="EMBL" id="CAUWAG010000003">
    <property type="protein sequence ID" value="CAJ2500175.1"/>
    <property type="molecule type" value="Genomic_DNA"/>
</dbReference>
<comment type="caution">
    <text evidence="2">The sequence shown here is derived from an EMBL/GenBank/DDBJ whole genome shotgun (WGS) entry which is preliminary data.</text>
</comment>
<accession>A0AAI8YCY0</accession>
<feature type="compositionally biased region" description="Polar residues" evidence="1">
    <location>
        <begin position="220"/>
        <end position="230"/>
    </location>
</feature>
<protein>
    <submittedName>
        <fullName evidence="2">Uu.00g030280.m01.CDS01</fullName>
    </submittedName>
</protein>
<keyword evidence="3" id="KW-1185">Reference proteome</keyword>
<feature type="region of interest" description="Disordered" evidence="1">
    <location>
        <begin position="1333"/>
        <end position="1395"/>
    </location>
</feature>
<feature type="compositionally biased region" description="Polar residues" evidence="1">
    <location>
        <begin position="59"/>
        <end position="81"/>
    </location>
</feature>
<feature type="region of interest" description="Disordered" evidence="1">
    <location>
        <begin position="46"/>
        <end position="83"/>
    </location>
</feature>
<feature type="compositionally biased region" description="Low complexity" evidence="1">
    <location>
        <begin position="1379"/>
        <end position="1391"/>
    </location>
</feature>
<feature type="compositionally biased region" description="Pro residues" evidence="1">
    <location>
        <begin position="370"/>
        <end position="379"/>
    </location>
</feature>
<feature type="region of interest" description="Disordered" evidence="1">
    <location>
        <begin position="1152"/>
        <end position="1184"/>
    </location>
</feature>
<feature type="compositionally biased region" description="Polar residues" evidence="1">
    <location>
        <begin position="1199"/>
        <end position="1211"/>
    </location>
</feature>
<dbReference type="Proteomes" id="UP001295740">
    <property type="component" value="Unassembled WGS sequence"/>
</dbReference>